<comment type="catalytic activity">
    <reaction evidence="11">
        <text>2 5-aminolevulinate = porphobilinogen + 2 H2O + H(+)</text>
        <dbReference type="Rhea" id="RHEA:24064"/>
        <dbReference type="ChEBI" id="CHEBI:15377"/>
        <dbReference type="ChEBI" id="CHEBI:15378"/>
        <dbReference type="ChEBI" id="CHEBI:58126"/>
        <dbReference type="ChEBI" id="CHEBI:356416"/>
        <dbReference type="EC" id="4.2.1.24"/>
    </reaction>
</comment>
<dbReference type="InterPro" id="IPR001731">
    <property type="entry name" value="ALAD"/>
</dbReference>
<dbReference type="UniPathway" id="UPA00251">
    <property type="reaction ID" value="UER00318"/>
</dbReference>
<dbReference type="Pfam" id="PF00490">
    <property type="entry name" value="ALAD"/>
    <property type="match status" value="1"/>
</dbReference>
<evidence type="ECO:0000256" key="12">
    <source>
        <dbReference type="PIRSR" id="PIRSR001415-1"/>
    </source>
</evidence>
<keyword evidence="7 17" id="KW-0456">Lyase</keyword>
<organism evidence="17">
    <name type="scientific">Caldilineaceae bacterium SB0662_bin_9</name>
    <dbReference type="NCBI Taxonomy" id="2605258"/>
    <lineage>
        <taxon>Bacteria</taxon>
        <taxon>Bacillati</taxon>
        <taxon>Chloroflexota</taxon>
        <taxon>Caldilineae</taxon>
        <taxon>Caldilineales</taxon>
        <taxon>Caldilineaceae</taxon>
    </lineage>
</organism>
<keyword evidence="6" id="KW-0350">Heme biosynthesis</keyword>
<evidence type="ECO:0000256" key="9">
    <source>
        <dbReference type="ARBA" id="ARBA00025628"/>
    </source>
</evidence>
<dbReference type="EC" id="4.2.1.24" evidence="4"/>
<keyword evidence="14" id="KW-0862">Zinc</keyword>
<reference evidence="17" key="1">
    <citation type="submission" date="2019-09" db="EMBL/GenBank/DDBJ databases">
        <title>Characterisation of the sponge microbiome using genome-centric metagenomics.</title>
        <authorList>
            <person name="Engelberts J.P."/>
            <person name="Robbins S.J."/>
            <person name="De Goeij J.M."/>
            <person name="Aranda M."/>
            <person name="Bell S.C."/>
            <person name="Webster N.S."/>
        </authorList>
    </citation>
    <scope>NUCLEOTIDE SEQUENCE</scope>
    <source>
        <strain evidence="17">SB0662_bin_9</strain>
    </source>
</reference>
<feature type="binding site" evidence="13">
    <location>
        <position position="319"/>
    </location>
    <ligand>
        <name>5-aminolevulinate</name>
        <dbReference type="ChEBI" id="CHEBI:356416"/>
        <label>2</label>
    </ligand>
</feature>
<dbReference type="InterPro" id="IPR013785">
    <property type="entry name" value="Aldolase_TIM"/>
</dbReference>
<gene>
    <name evidence="17" type="primary">hemB</name>
    <name evidence="17" type="ORF">F4Y08_14185</name>
</gene>
<evidence type="ECO:0000256" key="7">
    <source>
        <dbReference type="ARBA" id="ARBA00023239"/>
    </source>
</evidence>
<dbReference type="SUPFAM" id="SSF51569">
    <property type="entry name" value="Aldolase"/>
    <property type="match status" value="1"/>
</dbReference>
<protein>
    <recommendedName>
        <fullName evidence="5">Delta-aminolevulinic acid dehydratase</fullName>
        <ecNumber evidence="4">4.2.1.24</ecNumber>
    </recommendedName>
    <alternativeName>
        <fullName evidence="10">Porphobilinogen synthase</fullName>
    </alternativeName>
</protein>
<feature type="active site" description="Schiff-base intermediate with substrate" evidence="12">
    <location>
        <position position="253"/>
    </location>
</feature>
<comment type="function">
    <text evidence="9">Catalyzes an early step in the biosynthesis of tetrapyrroles. Binds two molecules of 5-aminolevulinate per subunit, each at a distinct site, and catalyzes their condensation to form porphobilinogen.</text>
</comment>
<evidence type="ECO:0000256" key="5">
    <source>
        <dbReference type="ARBA" id="ARBA00020771"/>
    </source>
</evidence>
<evidence type="ECO:0000256" key="6">
    <source>
        <dbReference type="ARBA" id="ARBA00023133"/>
    </source>
</evidence>
<evidence type="ECO:0000313" key="17">
    <source>
        <dbReference type="EMBL" id="MYD91457.1"/>
    </source>
</evidence>
<feature type="binding site" evidence="13">
    <location>
        <position position="222"/>
    </location>
    <ligand>
        <name>5-aminolevulinate</name>
        <dbReference type="ChEBI" id="CHEBI:356416"/>
        <label>1</label>
    </ligand>
</feature>
<feature type="binding site" evidence="14">
    <location>
        <position position="124"/>
    </location>
    <ligand>
        <name>Zn(2+)</name>
        <dbReference type="ChEBI" id="CHEBI:29105"/>
        <note>catalytic</note>
    </ligand>
</feature>
<dbReference type="PANTHER" id="PTHR11458">
    <property type="entry name" value="DELTA-AMINOLEVULINIC ACID DEHYDRATASE"/>
    <property type="match status" value="1"/>
</dbReference>
<evidence type="ECO:0000256" key="15">
    <source>
        <dbReference type="PIRSR" id="PIRSR001415-5"/>
    </source>
</evidence>
<feature type="binding site" evidence="13">
    <location>
        <position position="210"/>
    </location>
    <ligand>
        <name>5-aminolevulinate</name>
        <dbReference type="ChEBI" id="CHEBI:356416"/>
        <label>1</label>
    </ligand>
</feature>
<evidence type="ECO:0000256" key="11">
    <source>
        <dbReference type="ARBA" id="ARBA00047651"/>
    </source>
</evidence>
<dbReference type="Gene3D" id="3.20.20.70">
    <property type="entry name" value="Aldolase class I"/>
    <property type="match status" value="1"/>
</dbReference>
<feature type="binding site" evidence="14">
    <location>
        <position position="134"/>
    </location>
    <ligand>
        <name>Zn(2+)</name>
        <dbReference type="ChEBI" id="CHEBI:29105"/>
        <note>catalytic</note>
    </ligand>
</feature>
<dbReference type="SMART" id="SM01004">
    <property type="entry name" value="ALAD"/>
    <property type="match status" value="1"/>
</dbReference>
<evidence type="ECO:0000256" key="1">
    <source>
        <dbReference type="ARBA" id="ARBA00004694"/>
    </source>
</evidence>
<evidence type="ECO:0000256" key="4">
    <source>
        <dbReference type="ARBA" id="ARBA00012053"/>
    </source>
</evidence>
<dbReference type="GO" id="GO:0008270">
    <property type="term" value="F:zinc ion binding"/>
    <property type="evidence" value="ECO:0007669"/>
    <property type="project" value="TreeGrafter"/>
</dbReference>
<sequence length="330" mass="35497">MNSNEFADPRRPRRLRQTGAARTLVRETTLAPSDLVYPFFVQHGQGMRTEITSMPGQARLTTDLLPAEVERVARLGIQAVLLFGLPRTKDEIGSENFASDGIVQQAIKTAKDAVPEMLVVTDVCMCSYTVAGHCGLLGRDGRILNDESLALLARTAVSHAEAGADLVAPSGMLDGMVHALRTGLDDAGFDFTGILSYAVKYASSFYGPFREAADGAPRHGDRKTYQMDPANRAEALKEVALDIEQGADMVMVKPAMAFLDVVHAVKQAFPAAPLAAYNVSGEYAMLKASAEAGWISERDAVLELLLAMKRAGADVIISYHAPDVAAWLSE</sequence>
<dbReference type="PANTHER" id="PTHR11458:SF0">
    <property type="entry name" value="DELTA-AMINOLEVULINIC ACID DEHYDRATASE"/>
    <property type="match status" value="1"/>
</dbReference>
<feature type="binding site" evidence="13">
    <location>
        <position position="280"/>
    </location>
    <ligand>
        <name>5-aminolevulinate</name>
        <dbReference type="ChEBI" id="CHEBI:356416"/>
        <label>2</label>
    </ligand>
</feature>
<feature type="active site" description="Schiff-base intermediate with substrate" evidence="12">
    <location>
        <position position="200"/>
    </location>
</feature>
<accession>A0A6B1DWW0</accession>
<evidence type="ECO:0000256" key="14">
    <source>
        <dbReference type="PIRSR" id="PIRSR001415-3"/>
    </source>
</evidence>
<comment type="pathway">
    <text evidence="1">Porphyrin-containing compound metabolism; protoporphyrin-IX biosynthesis; coproporphyrinogen-III from 5-aminolevulinate: step 1/4.</text>
</comment>
<comment type="subunit">
    <text evidence="3">Homooctamer.</text>
</comment>
<proteinExistence type="inferred from homology"/>
<feature type="binding site" evidence="15">
    <location>
        <position position="238"/>
    </location>
    <ligand>
        <name>Mg(2+)</name>
        <dbReference type="ChEBI" id="CHEBI:18420"/>
    </ligand>
</feature>
<dbReference type="CDD" id="cd00384">
    <property type="entry name" value="ALAD_PBGS"/>
    <property type="match status" value="1"/>
</dbReference>
<keyword evidence="14" id="KW-0479">Metal-binding</keyword>
<comment type="caution">
    <text evidence="17">The sequence shown here is derived from an EMBL/GenBank/DDBJ whole genome shotgun (WGS) entry which is preliminary data.</text>
</comment>
<evidence type="ECO:0000256" key="13">
    <source>
        <dbReference type="PIRSR" id="PIRSR001415-2"/>
    </source>
</evidence>
<keyword evidence="15" id="KW-0460">Magnesium</keyword>
<dbReference type="NCBIfam" id="NF006762">
    <property type="entry name" value="PRK09283.1"/>
    <property type="match status" value="1"/>
</dbReference>
<evidence type="ECO:0000256" key="10">
    <source>
        <dbReference type="ARBA" id="ARBA00032837"/>
    </source>
</evidence>
<evidence type="ECO:0000256" key="16">
    <source>
        <dbReference type="RuleBase" id="RU004161"/>
    </source>
</evidence>
<evidence type="ECO:0000256" key="2">
    <source>
        <dbReference type="ARBA" id="ARBA00008055"/>
    </source>
</evidence>
<dbReference type="PIRSF" id="PIRSF001415">
    <property type="entry name" value="Porphbilin_synth"/>
    <property type="match status" value="1"/>
</dbReference>
<comment type="similarity">
    <text evidence="2 16">Belongs to the ALAD family.</text>
</comment>
<dbReference type="GO" id="GO:0005829">
    <property type="term" value="C:cytosol"/>
    <property type="evidence" value="ECO:0007669"/>
    <property type="project" value="TreeGrafter"/>
</dbReference>
<dbReference type="PRINTS" id="PR00144">
    <property type="entry name" value="DALDHYDRTASE"/>
</dbReference>
<feature type="binding site" evidence="14">
    <location>
        <position position="126"/>
    </location>
    <ligand>
        <name>Zn(2+)</name>
        <dbReference type="ChEBI" id="CHEBI:29105"/>
        <note>catalytic</note>
    </ligand>
</feature>
<evidence type="ECO:0000256" key="3">
    <source>
        <dbReference type="ARBA" id="ARBA00011823"/>
    </source>
</evidence>
<keyword evidence="8" id="KW-0627">Porphyrin biosynthesis</keyword>
<dbReference type="GO" id="GO:0004655">
    <property type="term" value="F:porphobilinogen synthase activity"/>
    <property type="evidence" value="ECO:0007669"/>
    <property type="project" value="UniProtKB-EC"/>
</dbReference>
<dbReference type="GO" id="GO:0006782">
    <property type="term" value="P:protoporphyrinogen IX biosynthetic process"/>
    <property type="evidence" value="ECO:0007669"/>
    <property type="project" value="UniProtKB-UniPathway"/>
</dbReference>
<dbReference type="EMBL" id="VXPY01000095">
    <property type="protein sequence ID" value="MYD91457.1"/>
    <property type="molecule type" value="Genomic_DNA"/>
</dbReference>
<dbReference type="FunFam" id="3.20.20.70:FF:000019">
    <property type="entry name" value="Delta-aminolevulinic acid dehydratase"/>
    <property type="match status" value="1"/>
</dbReference>
<evidence type="ECO:0000256" key="8">
    <source>
        <dbReference type="ARBA" id="ARBA00023244"/>
    </source>
</evidence>
<name>A0A6B1DWW0_9CHLR</name>
<dbReference type="AlphaFoldDB" id="A0A6B1DWW0"/>